<proteinExistence type="predicted"/>
<keyword evidence="1" id="KW-0812">Transmembrane</keyword>
<organism evidence="2 3">
    <name type="scientific">Mucilaginibacter gilvus</name>
    <dbReference type="NCBI Taxonomy" id="2305909"/>
    <lineage>
        <taxon>Bacteria</taxon>
        <taxon>Pseudomonadati</taxon>
        <taxon>Bacteroidota</taxon>
        <taxon>Sphingobacteriia</taxon>
        <taxon>Sphingobacteriales</taxon>
        <taxon>Sphingobacteriaceae</taxon>
        <taxon>Mucilaginibacter</taxon>
    </lineage>
</organism>
<evidence type="ECO:0000313" key="3">
    <source>
        <dbReference type="Proteomes" id="UP000286701"/>
    </source>
</evidence>
<dbReference type="Proteomes" id="UP000286701">
    <property type="component" value="Unassembled WGS sequence"/>
</dbReference>
<evidence type="ECO:0000313" key="2">
    <source>
        <dbReference type="EMBL" id="RWY57466.1"/>
    </source>
</evidence>
<dbReference type="AlphaFoldDB" id="A0A444MUZ6"/>
<keyword evidence="3" id="KW-1185">Reference proteome</keyword>
<keyword evidence="1" id="KW-0472">Membrane</keyword>
<evidence type="ECO:0000256" key="1">
    <source>
        <dbReference type="SAM" id="Phobius"/>
    </source>
</evidence>
<accession>A0A444MUZ6</accession>
<comment type="caution">
    <text evidence="2">The sequence shown here is derived from an EMBL/GenBank/DDBJ whole genome shotgun (WGS) entry which is preliminary data.</text>
</comment>
<feature type="transmembrane region" description="Helical" evidence="1">
    <location>
        <begin position="62"/>
        <end position="80"/>
    </location>
</feature>
<feature type="transmembrane region" description="Helical" evidence="1">
    <location>
        <begin position="124"/>
        <end position="153"/>
    </location>
</feature>
<dbReference type="RefSeq" id="WP_128531972.1">
    <property type="nucleotide sequence ID" value="NZ_SBIW01000001.1"/>
</dbReference>
<gene>
    <name evidence="2" type="ORF">EPL05_02760</name>
</gene>
<protein>
    <submittedName>
        <fullName evidence="2">Uncharacterized protein</fullName>
    </submittedName>
</protein>
<sequence>MTEFEESLQAEKPLPEVISVDEKIYTVTQIRVATFFGGPLVAGYLIAENFKAFNEYDKAKRTWLIAIGVTVTVFALIFAIPESVKIPNIAFPLIYSWATYILVPKYQGQQMQEHFRAEGQSYNWGRAAVVGLIGLAVTLVLLAIGIFGFALLFPSGVS</sequence>
<dbReference type="OrthoDB" id="983172at2"/>
<feature type="transmembrane region" description="Helical" evidence="1">
    <location>
        <begin position="86"/>
        <end position="103"/>
    </location>
</feature>
<feature type="transmembrane region" description="Helical" evidence="1">
    <location>
        <begin position="30"/>
        <end position="50"/>
    </location>
</feature>
<reference evidence="2 3" key="1">
    <citation type="submission" date="2019-01" db="EMBL/GenBank/DDBJ databases">
        <title>Mucilaginibacter antarcticum sp. nov., isolated from antarctic soil.</title>
        <authorList>
            <person name="Yan Y.-Q."/>
            <person name="Du Z.-J."/>
        </authorList>
    </citation>
    <scope>NUCLEOTIDE SEQUENCE [LARGE SCALE GENOMIC DNA]</scope>
    <source>
        <strain evidence="2 3">F01003</strain>
    </source>
</reference>
<keyword evidence="1" id="KW-1133">Transmembrane helix</keyword>
<name>A0A444MUZ6_9SPHI</name>
<dbReference type="EMBL" id="SBIW01000001">
    <property type="protein sequence ID" value="RWY57466.1"/>
    <property type="molecule type" value="Genomic_DNA"/>
</dbReference>